<keyword evidence="3" id="KW-1185">Reference proteome</keyword>
<reference evidence="2 3" key="1">
    <citation type="submission" date="2019-03" db="EMBL/GenBank/DDBJ databases">
        <title>Draft genome sequence of Xylaria hypoxylon DSM 108379, a ubiquitous saprotrophic-parasitic fungi on hardwood.</title>
        <authorList>
            <person name="Buettner E."/>
            <person name="Leonhardt S."/>
            <person name="Gebauer A.M."/>
            <person name="Liers C."/>
            <person name="Hofrichter M."/>
            <person name="Kellner H."/>
        </authorList>
    </citation>
    <scope>NUCLEOTIDE SEQUENCE [LARGE SCALE GENOMIC DNA]</scope>
    <source>
        <strain evidence="2 3">DSM 108379</strain>
    </source>
</reference>
<protein>
    <submittedName>
        <fullName evidence="2">Uncharacterized protein</fullName>
    </submittedName>
</protein>
<evidence type="ECO:0000256" key="1">
    <source>
        <dbReference type="SAM" id="Phobius"/>
    </source>
</evidence>
<comment type="caution">
    <text evidence="2">The sequence shown here is derived from an EMBL/GenBank/DDBJ whole genome shotgun (WGS) entry which is preliminary data.</text>
</comment>
<dbReference type="EMBL" id="SKBN01000132">
    <property type="protein sequence ID" value="TGJ82362.1"/>
    <property type="molecule type" value="Genomic_DNA"/>
</dbReference>
<organism evidence="2 3">
    <name type="scientific">Xylaria hypoxylon</name>
    <dbReference type="NCBI Taxonomy" id="37992"/>
    <lineage>
        <taxon>Eukaryota</taxon>
        <taxon>Fungi</taxon>
        <taxon>Dikarya</taxon>
        <taxon>Ascomycota</taxon>
        <taxon>Pezizomycotina</taxon>
        <taxon>Sordariomycetes</taxon>
        <taxon>Xylariomycetidae</taxon>
        <taxon>Xylariales</taxon>
        <taxon>Xylariaceae</taxon>
        <taxon>Xylaria</taxon>
    </lineage>
</organism>
<feature type="transmembrane region" description="Helical" evidence="1">
    <location>
        <begin position="115"/>
        <end position="140"/>
    </location>
</feature>
<keyword evidence="1" id="KW-0472">Membrane</keyword>
<dbReference type="Proteomes" id="UP000297716">
    <property type="component" value="Unassembled WGS sequence"/>
</dbReference>
<feature type="transmembrane region" description="Helical" evidence="1">
    <location>
        <begin position="21"/>
        <end position="44"/>
    </location>
</feature>
<accession>A0A4Z0Z126</accession>
<dbReference type="OrthoDB" id="3597048at2759"/>
<proteinExistence type="predicted"/>
<evidence type="ECO:0000313" key="2">
    <source>
        <dbReference type="EMBL" id="TGJ82362.1"/>
    </source>
</evidence>
<gene>
    <name evidence="2" type="ORF">E0Z10_g6419</name>
</gene>
<keyword evidence="1" id="KW-1133">Transmembrane helix</keyword>
<dbReference type="AlphaFoldDB" id="A0A4Z0Z126"/>
<keyword evidence="1" id="KW-0812">Transmembrane</keyword>
<sequence>MAFHSQKSPLAPSPISYALRVSLVLLIVNAIIQISFASSCISWLNALGHKTFQFFAYGSRHHLSGLPESLLITHVYTSNIAAIVALIIGLWGGLSLWLRNLTQYRTGGFTKFSRYFYYLWVSFNIPSLLLTNAALIYVFAITNSQDGPNIDRDLAVDLNGSSYTRDTWTPQSWLEAVLRLKLLRDRVYTEQWLHLINAWQYNLIARE</sequence>
<feature type="transmembrane region" description="Helical" evidence="1">
    <location>
        <begin position="71"/>
        <end position="94"/>
    </location>
</feature>
<evidence type="ECO:0000313" key="3">
    <source>
        <dbReference type="Proteomes" id="UP000297716"/>
    </source>
</evidence>
<name>A0A4Z0Z126_9PEZI</name>